<dbReference type="PANTHER" id="PTHR10578:SF86">
    <property type="entry name" value="DEPENDENT DEHYDROGENASE, PUTATIVE (AFU_ORTHOLOGUE AFUA_6G02720)-RELATED"/>
    <property type="match status" value="1"/>
</dbReference>
<dbReference type="GO" id="GO:0016491">
    <property type="term" value="F:oxidoreductase activity"/>
    <property type="evidence" value="ECO:0007669"/>
    <property type="project" value="UniProtKB-KW"/>
</dbReference>
<feature type="domain" description="FMN hydroxy acid dehydrogenase" evidence="4">
    <location>
        <begin position="1"/>
        <end position="253"/>
    </location>
</feature>
<dbReference type="EMBL" id="KZ821799">
    <property type="protein sequence ID" value="PYH75419.1"/>
    <property type="molecule type" value="Genomic_DNA"/>
</dbReference>
<organism evidence="5 6">
    <name type="scientific">Aspergillus uvarum CBS 121591</name>
    <dbReference type="NCBI Taxonomy" id="1448315"/>
    <lineage>
        <taxon>Eukaryota</taxon>
        <taxon>Fungi</taxon>
        <taxon>Dikarya</taxon>
        <taxon>Ascomycota</taxon>
        <taxon>Pezizomycotina</taxon>
        <taxon>Eurotiomycetes</taxon>
        <taxon>Eurotiomycetidae</taxon>
        <taxon>Eurotiales</taxon>
        <taxon>Aspergillaceae</taxon>
        <taxon>Aspergillus</taxon>
        <taxon>Aspergillus subgen. Circumdati</taxon>
    </lineage>
</organism>
<evidence type="ECO:0000256" key="3">
    <source>
        <dbReference type="SAM" id="MobiDB-lite"/>
    </source>
</evidence>
<evidence type="ECO:0000259" key="4">
    <source>
        <dbReference type="PROSITE" id="PS51349"/>
    </source>
</evidence>
<dbReference type="Pfam" id="PF01070">
    <property type="entry name" value="FMN_dh"/>
    <property type="match status" value="2"/>
</dbReference>
<gene>
    <name evidence="5" type="ORF">BO82DRAFT_388024</name>
</gene>
<dbReference type="SUPFAM" id="SSF51395">
    <property type="entry name" value="FMN-linked oxidoreductases"/>
    <property type="match status" value="1"/>
</dbReference>
<dbReference type="VEuPathDB" id="FungiDB:BO82DRAFT_388024"/>
<accession>A0A319BV51</accession>
<name>A0A319BV51_9EURO</name>
<dbReference type="STRING" id="1448315.A0A319BV51"/>
<dbReference type="PANTHER" id="PTHR10578">
    <property type="entry name" value="S -2-HYDROXY-ACID OXIDASE-RELATED"/>
    <property type="match status" value="1"/>
</dbReference>
<dbReference type="InterPro" id="IPR037396">
    <property type="entry name" value="FMN_HAD"/>
</dbReference>
<dbReference type="PROSITE" id="PS51349">
    <property type="entry name" value="FMN_HYDROXY_ACID_DH_2"/>
    <property type="match status" value="1"/>
</dbReference>
<keyword evidence="6" id="KW-1185">Reference proteome</keyword>
<proteinExistence type="predicted"/>
<evidence type="ECO:0000256" key="2">
    <source>
        <dbReference type="ARBA" id="ARBA00023002"/>
    </source>
</evidence>
<dbReference type="Gene3D" id="3.20.20.70">
    <property type="entry name" value="Aldolase class I"/>
    <property type="match status" value="1"/>
</dbReference>
<dbReference type="Proteomes" id="UP000248340">
    <property type="component" value="Unassembled WGS sequence"/>
</dbReference>
<reference evidence="5 6" key="1">
    <citation type="submission" date="2016-12" db="EMBL/GenBank/DDBJ databases">
        <title>The genomes of Aspergillus section Nigri reveals drivers in fungal speciation.</title>
        <authorList>
            <consortium name="DOE Joint Genome Institute"/>
            <person name="Vesth T.C."/>
            <person name="Nybo J."/>
            <person name="Theobald S."/>
            <person name="Brandl J."/>
            <person name="Frisvad J.C."/>
            <person name="Nielsen K.F."/>
            <person name="Lyhne E.K."/>
            <person name="Kogle M.E."/>
            <person name="Kuo A."/>
            <person name="Riley R."/>
            <person name="Clum A."/>
            <person name="Nolan M."/>
            <person name="Lipzen A."/>
            <person name="Salamov A."/>
            <person name="Henrissat B."/>
            <person name="Wiebenga A."/>
            <person name="De Vries R.P."/>
            <person name="Grigoriev I.V."/>
            <person name="Mortensen U.H."/>
            <person name="Andersen M.R."/>
            <person name="Baker S.E."/>
        </authorList>
    </citation>
    <scope>NUCLEOTIDE SEQUENCE [LARGE SCALE GENOMIC DNA]</scope>
    <source>
        <strain evidence="5 6">CBS 121591</strain>
    </source>
</reference>
<dbReference type="OrthoDB" id="25826at2759"/>
<dbReference type="RefSeq" id="XP_025485619.1">
    <property type="nucleotide sequence ID" value="XM_025638355.1"/>
</dbReference>
<dbReference type="AlphaFoldDB" id="A0A319BV51"/>
<evidence type="ECO:0000313" key="6">
    <source>
        <dbReference type="Proteomes" id="UP000248340"/>
    </source>
</evidence>
<feature type="region of interest" description="Disordered" evidence="3">
    <location>
        <begin position="1"/>
        <end position="25"/>
    </location>
</feature>
<dbReference type="InterPro" id="IPR013785">
    <property type="entry name" value="Aldolase_TIM"/>
</dbReference>
<evidence type="ECO:0000313" key="5">
    <source>
        <dbReference type="EMBL" id="PYH75419.1"/>
    </source>
</evidence>
<keyword evidence="2" id="KW-0560">Oxidoreductase</keyword>
<sequence length="262" mass="28419">MSQTYGNNQSEIYSQGTTSGVNPTASTNLRQLEEQAKTALGIRSFKYTARGEYSNPHVVAPVWCAIHFSFHEDKETRLAEACGNIGVPYILGTTSSSSIADVAKANGNRKRWFHLDWPRDDKSTLSLLTREKDNGFVDGPLLLKVIQHVDYAKLAVEAGGDGIVVSKHGVRDKLTALFDSGIRTGAGLIKALCLGAKAVFIGEPVIYGLDMDGKKGADIVIRGLLADVWQNMGLSGIRSVAECYCDKIRKVVYPGEMGHAIM</sequence>
<dbReference type="GeneID" id="37141097"/>
<comment type="cofactor">
    <cofactor evidence="1">
        <name>FMN</name>
        <dbReference type="ChEBI" id="CHEBI:58210"/>
    </cofactor>
</comment>
<protein>
    <submittedName>
        <fullName evidence="5">FMN-linked oxidoreductase</fullName>
    </submittedName>
</protein>
<evidence type="ECO:0000256" key="1">
    <source>
        <dbReference type="ARBA" id="ARBA00001917"/>
    </source>
</evidence>
<dbReference type="InterPro" id="IPR000262">
    <property type="entry name" value="FMN-dep_DH"/>
</dbReference>